<feature type="transmembrane region" description="Helical" evidence="5">
    <location>
        <begin position="193"/>
        <end position="214"/>
    </location>
</feature>
<feature type="transmembrane region" description="Helical" evidence="5">
    <location>
        <begin position="226"/>
        <end position="242"/>
    </location>
</feature>
<feature type="transmembrane region" description="Helical" evidence="5">
    <location>
        <begin position="339"/>
        <end position="361"/>
    </location>
</feature>
<dbReference type="InterPro" id="IPR038770">
    <property type="entry name" value="Na+/solute_symporter_sf"/>
</dbReference>
<protein>
    <submittedName>
        <fullName evidence="7">Transporter, CPA2 family</fullName>
    </submittedName>
</protein>
<evidence type="ECO:0000256" key="3">
    <source>
        <dbReference type="ARBA" id="ARBA00022989"/>
    </source>
</evidence>
<sequence>MALGAVQSFLPSWPLPVGGVFWIAVTLVVTGLAGEWCYRHLGFPRIVAYSATGMAIRLAGVEPLVGVADSGLRVVLDLALALLLFELGARVDVRWLRRNPWLLASSVAEAGLSFVVVYFLLARFGVSPPVALSVAAIAMAASPAIVSRVVSEFQSVGQVTERLLLMTTLNSIYAILLVKLLTGWMHSAAGNPLLAVSVPLYVLTGSLLVALLLAGGVEQLSRRLDVQSEAATVLLFGLILLATALLQMLNLSTLLAPLLAGVVFRSRRLRPWVCPDHFSAAGSLLVVVLFVVSGMMLSPGQLLSGAVMAVLLLSGRFVAKLVGVLAFARLSGLSLRQGVTLSLALTPLSIVAFVLATDLGFSFPTLRQELNSVLLGAVVLMELAGPLLVKWALERSAEIKS</sequence>
<dbReference type="Proteomes" id="UP000192920">
    <property type="component" value="Unassembled WGS sequence"/>
</dbReference>
<evidence type="ECO:0000313" key="8">
    <source>
        <dbReference type="Proteomes" id="UP000192920"/>
    </source>
</evidence>
<dbReference type="GO" id="GO:1902600">
    <property type="term" value="P:proton transmembrane transport"/>
    <property type="evidence" value="ECO:0007669"/>
    <property type="project" value="InterPro"/>
</dbReference>
<keyword evidence="8" id="KW-1185">Reference proteome</keyword>
<evidence type="ECO:0000256" key="1">
    <source>
        <dbReference type="ARBA" id="ARBA00004141"/>
    </source>
</evidence>
<dbReference type="AlphaFoldDB" id="A0A1Y6BKM9"/>
<keyword evidence="3 5" id="KW-1133">Transmembrane helix</keyword>
<dbReference type="STRING" id="1123014.SAMN02745746_00991"/>
<feature type="transmembrane region" description="Helical" evidence="5">
    <location>
        <begin position="130"/>
        <end position="151"/>
    </location>
</feature>
<proteinExistence type="predicted"/>
<accession>A0A1Y6BKM9</accession>
<dbReference type="EMBL" id="FXAG01000004">
    <property type="protein sequence ID" value="SMF06128.1"/>
    <property type="molecule type" value="Genomic_DNA"/>
</dbReference>
<dbReference type="PANTHER" id="PTHR43021">
    <property type="entry name" value="NA(+)/H(+) ANTIPORTER-RELATED"/>
    <property type="match status" value="1"/>
</dbReference>
<keyword evidence="4 5" id="KW-0472">Membrane</keyword>
<dbReference type="Pfam" id="PF00999">
    <property type="entry name" value="Na_H_Exchanger"/>
    <property type="match status" value="1"/>
</dbReference>
<evidence type="ECO:0000259" key="6">
    <source>
        <dbReference type="Pfam" id="PF00999"/>
    </source>
</evidence>
<dbReference type="Gene3D" id="1.20.1530.20">
    <property type="match status" value="1"/>
</dbReference>
<evidence type="ECO:0000256" key="2">
    <source>
        <dbReference type="ARBA" id="ARBA00022692"/>
    </source>
</evidence>
<organism evidence="7 8">
    <name type="scientific">Pseudogulbenkiania subflava DSM 22618</name>
    <dbReference type="NCBI Taxonomy" id="1123014"/>
    <lineage>
        <taxon>Bacteria</taxon>
        <taxon>Pseudomonadati</taxon>
        <taxon>Pseudomonadota</taxon>
        <taxon>Betaproteobacteria</taxon>
        <taxon>Neisseriales</taxon>
        <taxon>Chromobacteriaceae</taxon>
        <taxon>Pseudogulbenkiania</taxon>
    </lineage>
</organism>
<name>A0A1Y6BKM9_9NEIS</name>
<dbReference type="GO" id="GO:0015297">
    <property type="term" value="F:antiporter activity"/>
    <property type="evidence" value="ECO:0007669"/>
    <property type="project" value="InterPro"/>
</dbReference>
<comment type="subcellular location">
    <subcellularLocation>
        <location evidence="1">Membrane</location>
        <topology evidence="1">Multi-pass membrane protein</topology>
    </subcellularLocation>
</comment>
<feature type="transmembrane region" description="Helical" evidence="5">
    <location>
        <begin position="303"/>
        <end position="327"/>
    </location>
</feature>
<keyword evidence="2 5" id="KW-0812">Transmembrane</keyword>
<reference evidence="8" key="1">
    <citation type="submission" date="2017-04" db="EMBL/GenBank/DDBJ databases">
        <authorList>
            <person name="Varghese N."/>
            <person name="Submissions S."/>
        </authorList>
    </citation>
    <scope>NUCLEOTIDE SEQUENCE [LARGE SCALE GENOMIC DNA]</scope>
    <source>
        <strain evidence="8">DSM 22618</strain>
    </source>
</reference>
<dbReference type="InterPro" id="IPR006153">
    <property type="entry name" value="Cation/H_exchanger_TM"/>
</dbReference>
<dbReference type="PANTHER" id="PTHR43021:SF2">
    <property type="entry name" value="CATION_H+ EXCHANGER DOMAIN-CONTAINING PROTEIN"/>
    <property type="match status" value="1"/>
</dbReference>
<gene>
    <name evidence="7" type="ORF">SAMN02745746_00991</name>
</gene>
<feature type="transmembrane region" description="Helical" evidence="5">
    <location>
        <begin position="101"/>
        <end position="124"/>
    </location>
</feature>
<feature type="transmembrane region" description="Helical" evidence="5">
    <location>
        <begin position="373"/>
        <end position="393"/>
    </location>
</feature>
<dbReference type="GO" id="GO:0016020">
    <property type="term" value="C:membrane"/>
    <property type="evidence" value="ECO:0007669"/>
    <property type="project" value="UniProtKB-SubCell"/>
</dbReference>
<evidence type="ECO:0000256" key="5">
    <source>
        <dbReference type="SAM" id="Phobius"/>
    </source>
</evidence>
<feature type="domain" description="Cation/H+ exchanger transmembrane" evidence="6">
    <location>
        <begin position="30"/>
        <end position="393"/>
    </location>
</feature>
<feature type="transmembrane region" description="Helical" evidence="5">
    <location>
        <begin position="163"/>
        <end position="181"/>
    </location>
</feature>
<dbReference type="RefSeq" id="WP_085275325.1">
    <property type="nucleotide sequence ID" value="NZ_FXAG01000004.1"/>
</dbReference>
<evidence type="ECO:0000256" key="4">
    <source>
        <dbReference type="ARBA" id="ARBA00023136"/>
    </source>
</evidence>
<evidence type="ECO:0000313" key="7">
    <source>
        <dbReference type="EMBL" id="SMF06128.1"/>
    </source>
</evidence>
<feature type="transmembrane region" description="Helical" evidence="5">
    <location>
        <begin position="13"/>
        <end position="34"/>
    </location>
</feature>